<sequence>MQGIIPFEPLNRPSGPPPKPSIEKAPNLELKPLPPHLQYAYLGSSDTLPVIISAHLSKLQEEKLLRVLREHKRAIGWTMSDIKGISPAFCMHKILMEDGHKPSVEHQRRLNPIMKEPRSMCAEERGITVVVNENNDLIPTRTVTGWRICIDYRKLNNATRKDHFPLPFIDQMLDRLAGQEYYCFLDGYSGYNQIAIAPEDQEKTTFTCPYGTYAFKRMPFGLCNAPATFQRCMMAIFTDMVERYVEVFMDDFSVFGCSFDSCLMNLDKVLARCEETNLVLNWEKCHFMVREGIVLGHKVSKDGLQVDKAKVETIEKLPPPTSIKGIRSFLGHAGFYRRFIKDFSKISSPLCRLLEKDVTFKFDNACLKAFEELKGRLVTAPIIIGPDWAQPFELMCDASDIAIGAVLGQRRDKIFHSIYYASKTMNPAQINYTVTEKELLAVVWAFDKFRSYLVGTKVIVYTDHSAIRYLFEKKDAKPRLIRWVLLLQEFDLEIRDRKGTENQVADHLSRLESRNHVAEGGSIKETFLDEQILAITSGEAPWYADYVNFIASGVTPLEWTADNRRRFLHDVRRNGSKMKSGPTTKHQNKEDHQSTILYNSTKENKETTKHQQAKECNQGVETQEARPTQKGGRNIGISIIEPKDNQHFSTIKEVPGKGKGKLEDDGNNNTCSVTKEGQIEGNGDHTTNYTEANNKQKKRNSKKKKRKNETEEESWIQEEGNNQPIITNQEKKESVDNMDISIQGENGQIMQQGAHPNVSYPQRDINQANLNMQTSETTIGVYHGEVQNNYLKLISGTSLEEEQNLSYEEDEGLGEVDYSDEISSEASDEYASMDSDGKVSEESTDPVEESNGATTDAQANILVDTFCSQSLVDINVTSELANAIRGRGRGRGRGNSIGGRQATRRRGGKHLKQQFVGSSQANYFSNVSND</sequence>
<keyword evidence="1" id="KW-1185">Reference proteome</keyword>
<protein>
    <submittedName>
        <fullName evidence="2">Uncharacterized protein LOC142167063</fullName>
    </submittedName>
</protein>
<evidence type="ECO:0000313" key="1">
    <source>
        <dbReference type="Proteomes" id="UP000790787"/>
    </source>
</evidence>
<proteinExistence type="predicted"/>
<evidence type="ECO:0000313" key="2">
    <source>
        <dbReference type="RefSeq" id="XP_075083317.1"/>
    </source>
</evidence>
<accession>A0AC58SEB5</accession>
<dbReference type="Proteomes" id="UP000790787">
    <property type="component" value="Chromosome 12"/>
</dbReference>
<organism evidence="1 2">
    <name type="scientific">Nicotiana tabacum</name>
    <name type="common">Common tobacco</name>
    <dbReference type="NCBI Taxonomy" id="4097"/>
    <lineage>
        <taxon>Eukaryota</taxon>
        <taxon>Viridiplantae</taxon>
        <taxon>Streptophyta</taxon>
        <taxon>Embryophyta</taxon>
        <taxon>Tracheophyta</taxon>
        <taxon>Spermatophyta</taxon>
        <taxon>Magnoliopsida</taxon>
        <taxon>eudicotyledons</taxon>
        <taxon>Gunneridae</taxon>
        <taxon>Pentapetalae</taxon>
        <taxon>asterids</taxon>
        <taxon>lamiids</taxon>
        <taxon>Solanales</taxon>
        <taxon>Solanaceae</taxon>
        <taxon>Nicotianoideae</taxon>
        <taxon>Nicotianeae</taxon>
        <taxon>Nicotiana</taxon>
    </lineage>
</organism>
<name>A0AC58SEB5_TOBAC</name>
<reference evidence="2" key="2">
    <citation type="submission" date="2025-08" db="UniProtKB">
        <authorList>
            <consortium name="RefSeq"/>
        </authorList>
    </citation>
    <scope>IDENTIFICATION</scope>
    <source>
        <tissue evidence="2">Leaf</tissue>
    </source>
</reference>
<dbReference type="RefSeq" id="XP_075083317.1">
    <property type="nucleotide sequence ID" value="XM_075227216.1"/>
</dbReference>
<gene>
    <name evidence="2" type="primary">LOC142167063</name>
</gene>
<reference evidence="1" key="1">
    <citation type="journal article" date="2014" name="Nat. Commun.">
        <title>The tobacco genome sequence and its comparison with those of tomato and potato.</title>
        <authorList>
            <person name="Sierro N."/>
            <person name="Battey J.N."/>
            <person name="Ouadi S."/>
            <person name="Bakaher N."/>
            <person name="Bovet L."/>
            <person name="Willig A."/>
            <person name="Goepfert S."/>
            <person name="Peitsch M.C."/>
            <person name="Ivanov N.V."/>
        </authorList>
    </citation>
    <scope>NUCLEOTIDE SEQUENCE [LARGE SCALE GENOMIC DNA]</scope>
</reference>